<name>A0ACC2A8A4_DIPCM</name>
<protein>
    <submittedName>
        <fullName evidence="1">Uncharacterized protein</fullName>
    </submittedName>
</protein>
<sequence length="381" mass="41895">MYQAKMSTTSMAQQKAHTFDQHGLGAVGGPSYSAGSPTTSGGGGSSKQRLRWTPELHDRFVDAVTQLGGADRATPKGVLRVMGVEGLTIYHVKSHLQKYRLAKFIPESMADGGKCDKKKLADILPSLDATSGIQINEALRLQMEVQKRLHEQLEVQRHLQLRIEAQGKYLQKIIEEQHKMSGFLKNGEVASPESTGPTSLDPSAHASKQDWEPVETKPGLLPHVLEGSMSSSIVTSEGEQISNYSASNSPHVHPNATSQRQSPTSQLRGSSPVSGQSPLKRSRLEETVLQSHSKRVNQQVDPHTDPNMRLPASQFEHSLQEGGGQIFQSSSKSQPLRSNLQHPVHPLSQNGSTLEQQERYSPQNLQQQSQLYSCRKNFTMS</sequence>
<reference evidence="2" key="1">
    <citation type="journal article" date="2024" name="Proc. Natl. Acad. Sci. U.S.A.">
        <title>Extraordinary preservation of gene collinearity over three hundred million years revealed in homosporous lycophytes.</title>
        <authorList>
            <person name="Li C."/>
            <person name="Wickell D."/>
            <person name="Kuo L.Y."/>
            <person name="Chen X."/>
            <person name="Nie B."/>
            <person name="Liao X."/>
            <person name="Peng D."/>
            <person name="Ji J."/>
            <person name="Jenkins J."/>
            <person name="Williams M."/>
            <person name="Shu S."/>
            <person name="Plott C."/>
            <person name="Barry K."/>
            <person name="Rajasekar S."/>
            <person name="Grimwood J."/>
            <person name="Han X."/>
            <person name="Sun S."/>
            <person name="Hou Z."/>
            <person name="He W."/>
            <person name="Dai G."/>
            <person name="Sun C."/>
            <person name="Schmutz J."/>
            <person name="Leebens-Mack J.H."/>
            <person name="Li F.W."/>
            <person name="Wang L."/>
        </authorList>
    </citation>
    <scope>NUCLEOTIDE SEQUENCE [LARGE SCALE GENOMIC DNA]</scope>
    <source>
        <strain evidence="2">cv. PW_Plant_1</strain>
    </source>
</reference>
<comment type="caution">
    <text evidence="1">The sequence shown here is derived from an EMBL/GenBank/DDBJ whole genome shotgun (WGS) entry which is preliminary data.</text>
</comment>
<proteinExistence type="predicted"/>
<accession>A0ACC2A8A4</accession>
<keyword evidence="2" id="KW-1185">Reference proteome</keyword>
<evidence type="ECO:0000313" key="2">
    <source>
        <dbReference type="Proteomes" id="UP001162992"/>
    </source>
</evidence>
<dbReference type="EMBL" id="CM055114">
    <property type="protein sequence ID" value="KAJ7513769.1"/>
    <property type="molecule type" value="Genomic_DNA"/>
</dbReference>
<dbReference type="Proteomes" id="UP001162992">
    <property type="component" value="Chromosome 23"/>
</dbReference>
<gene>
    <name evidence="1" type="ORF">O6H91_23G013500</name>
</gene>
<organism evidence="1 2">
    <name type="scientific">Diphasiastrum complanatum</name>
    <name type="common">Issler's clubmoss</name>
    <name type="synonym">Lycopodium complanatum</name>
    <dbReference type="NCBI Taxonomy" id="34168"/>
    <lineage>
        <taxon>Eukaryota</taxon>
        <taxon>Viridiplantae</taxon>
        <taxon>Streptophyta</taxon>
        <taxon>Embryophyta</taxon>
        <taxon>Tracheophyta</taxon>
        <taxon>Lycopodiopsida</taxon>
        <taxon>Lycopodiales</taxon>
        <taxon>Lycopodiaceae</taxon>
        <taxon>Lycopodioideae</taxon>
        <taxon>Diphasiastrum</taxon>
    </lineage>
</organism>
<evidence type="ECO:0000313" key="1">
    <source>
        <dbReference type="EMBL" id="KAJ7513769.1"/>
    </source>
</evidence>